<keyword evidence="2" id="KW-1133">Transmembrane helix</keyword>
<dbReference type="AlphaFoldDB" id="A0AB39MBF8"/>
<dbReference type="RefSeq" id="WP_369189446.1">
    <property type="nucleotide sequence ID" value="NZ_CP163431.1"/>
</dbReference>
<sequence>MNDLGPPPPTPAVPNPPTPYRADGLIPPAGAARTWGLTVIGAPLLAVLLLGLVDGAYSSGGGAQAQPWSPPTASYTYSQSAAPDPYGTSDSVTTAPDPYGASDPVTTAPGTAETGDAGGGSALGDPTEETTTGAATPEAVVRAYFAAVNSRDYQTAWALGGKNLGDGSYGAFAQGYANTQQDTVSQLSVEGNVVRLVLNALQTDGTSHKFNVTYTVENGVITHGTATPIG</sequence>
<dbReference type="EMBL" id="CP163431">
    <property type="protein sequence ID" value="XDQ03602.1"/>
    <property type="molecule type" value="Genomic_DNA"/>
</dbReference>
<feature type="region of interest" description="Disordered" evidence="1">
    <location>
        <begin position="1"/>
        <end position="21"/>
    </location>
</feature>
<evidence type="ECO:0000256" key="1">
    <source>
        <dbReference type="SAM" id="MobiDB-lite"/>
    </source>
</evidence>
<evidence type="ECO:0000256" key="2">
    <source>
        <dbReference type="SAM" id="Phobius"/>
    </source>
</evidence>
<keyword evidence="2" id="KW-0812">Transmembrane</keyword>
<keyword evidence="2" id="KW-0472">Membrane</keyword>
<organism evidence="3">
    <name type="scientific">Streptomyces sp. R08</name>
    <dbReference type="NCBI Taxonomy" id="3238624"/>
    <lineage>
        <taxon>Bacteria</taxon>
        <taxon>Bacillati</taxon>
        <taxon>Actinomycetota</taxon>
        <taxon>Actinomycetes</taxon>
        <taxon>Kitasatosporales</taxon>
        <taxon>Streptomycetaceae</taxon>
        <taxon>Streptomyces</taxon>
    </lineage>
</organism>
<dbReference type="InterPro" id="IPR032710">
    <property type="entry name" value="NTF2-like_dom_sf"/>
</dbReference>
<feature type="compositionally biased region" description="Polar residues" evidence="1">
    <location>
        <begin position="71"/>
        <end position="81"/>
    </location>
</feature>
<proteinExistence type="predicted"/>
<gene>
    <name evidence="3" type="ORF">AB5J58_27135</name>
</gene>
<feature type="region of interest" description="Disordered" evidence="1">
    <location>
        <begin position="60"/>
        <end position="135"/>
    </location>
</feature>
<feature type="transmembrane region" description="Helical" evidence="2">
    <location>
        <begin position="35"/>
        <end position="53"/>
    </location>
</feature>
<name>A0AB39MBF8_9ACTN</name>
<evidence type="ECO:0008006" key="4">
    <source>
        <dbReference type="Google" id="ProtNLM"/>
    </source>
</evidence>
<reference evidence="3" key="1">
    <citation type="submission" date="2024-07" db="EMBL/GenBank/DDBJ databases">
        <authorList>
            <person name="Yu S.T."/>
        </authorList>
    </citation>
    <scope>NUCLEOTIDE SEQUENCE</scope>
    <source>
        <strain evidence="3">R08</strain>
    </source>
</reference>
<dbReference type="SUPFAM" id="SSF54427">
    <property type="entry name" value="NTF2-like"/>
    <property type="match status" value="1"/>
</dbReference>
<accession>A0AB39MBF8</accession>
<protein>
    <recommendedName>
        <fullName evidence="4">Integral membrane protein</fullName>
    </recommendedName>
</protein>
<feature type="compositionally biased region" description="Pro residues" evidence="1">
    <location>
        <begin position="1"/>
        <end position="19"/>
    </location>
</feature>
<evidence type="ECO:0000313" key="3">
    <source>
        <dbReference type="EMBL" id="XDQ03602.1"/>
    </source>
</evidence>